<feature type="compositionally biased region" description="Acidic residues" evidence="1">
    <location>
        <begin position="460"/>
        <end position="469"/>
    </location>
</feature>
<comment type="caution">
    <text evidence="2">The sequence shown here is derived from an EMBL/GenBank/DDBJ whole genome shotgun (WGS) entry which is preliminary data.</text>
</comment>
<sequence length="715" mass="78631">MDGGAGDLVVEDTVRFRIFRAPQAVNNRGPITPGDCTAVALLVHDLAHGYLWHHEPPAIALVPAAGAVPTHLAGAVRYGDAVDDEWFVVHLLAAVSSRLDDLVVSVTDNDGDFLLIEAADDLPRWLDPSTSTNRVFLHRGRVHIIPMPRTANERAVLPESTPPLELALRIVADPAIATTASTAIQEHVDRRTGALPSAISTQKHRSRVLVPHRVAHMLACNPQLVSHAVDAFVTRDPLAMRPCHTMRSFPPASNVAMTVTMTKIMYAQLQSQRMHPLPPFRLPPRSSPDFAAVELGMKLACGFEMLYNSLHLRNTSAKSLNQQTIETYNFEADPQWRKLRARLNKAGYFRGELEGSQAFVLLERAAKQQHLNATQTDRLVATGNVFDEMERLLNEIPLTPENQLPRGPPESDAWMYIDPRDMDRDLEMRSRSAAKPNDDAPKGAAKRQAPPATQPSGSESNDDSDGASADLNEEELAELDNMKQIFQGFESFVGKESGLSGALFPNQSDEDDEDDEERDEGDDAQGIHLDPQSFLEHVMSVLSMGDDSRKPSNLPSSSRQATGNGAAENLLNPASPSSGSPRRARPVDSDDEDDFDSEHEAVYDTELQRYMDLMDRELFSTKIAGDFERERPAHLAERPGSNSEPDDGDESDDSDDDFQPVDLDANLVKNALESFEAQQGLAGPVSNIILSLGLRLPTPQRDSQPSGRTDRAMNR</sequence>
<evidence type="ECO:0000313" key="3">
    <source>
        <dbReference type="Proteomes" id="UP001527925"/>
    </source>
</evidence>
<protein>
    <submittedName>
        <fullName evidence="2">Uncharacterized protein</fullName>
    </submittedName>
</protein>
<dbReference type="InterPro" id="IPR010770">
    <property type="entry name" value="Ecd"/>
</dbReference>
<dbReference type="Pfam" id="PF07093">
    <property type="entry name" value="SGT1"/>
    <property type="match status" value="1"/>
</dbReference>
<feature type="compositionally biased region" description="Acidic residues" evidence="1">
    <location>
        <begin position="508"/>
        <end position="523"/>
    </location>
</feature>
<feature type="region of interest" description="Disordered" evidence="1">
    <location>
        <begin position="430"/>
        <end position="469"/>
    </location>
</feature>
<proteinExistence type="predicted"/>
<feature type="region of interest" description="Disordered" evidence="1">
    <location>
        <begin position="396"/>
        <end position="416"/>
    </location>
</feature>
<feature type="region of interest" description="Disordered" evidence="1">
    <location>
        <begin position="693"/>
        <end position="715"/>
    </location>
</feature>
<dbReference type="PANTHER" id="PTHR13060">
    <property type="entry name" value="SGT1 PROTEIN HSGT1 SUPPRESSOR OF GCR2"/>
    <property type="match status" value="1"/>
</dbReference>
<name>A0ABR4NKM0_9FUNG</name>
<feature type="compositionally biased region" description="Basic and acidic residues" evidence="1">
    <location>
        <begin position="430"/>
        <end position="441"/>
    </location>
</feature>
<evidence type="ECO:0000313" key="2">
    <source>
        <dbReference type="EMBL" id="KAL2920067.1"/>
    </source>
</evidence>
<feature type="compositionally biased region" description="Polar residues" evidence="1">
    <location>
        <begin position="551"/>
        <end position="563"/>
    </location>
</feature>
<dbReference type="Proteomes" id="UP001527925">
    <property type="component" value="Unassembled WGS sequence"/>
</dbReference>
<organism evidence="2 3">
    <name type="scientific">Polyrhizophydium stewartii</name>
    <dbReference type="NCBI Taxonomy" id="2732419"/>
    <lineage>
        <taxon>Eukaryota</taxon>
        <taxon>Fungi</taxon>
        <taxon>Fungi incertae sedis</taxon>
        <taxon>Chytridiomycota</taxon>
        <taxon>Chytridiomycota incertae sedis</taxon>
        <taxon>Chytridiomycetes</taxon>
        <taxon>Rhizophydiales</taxon>
        <taxon>Rhizophydiales incertae sedis</taxon>
        <taxon>Polyrhizophydium</taxon>
    </lineage>
</organism>
<feature type="region of interest" description="Disordered" evidence="1">
    <location>
        <begin position="624"/>
        <end position="662"/>
    </location>
</feature>
<feature type="region of interest" description="Disordered" evidence="1">
    <location>
        <begin position="496"/>
        <end position="602"/>
    </location>
</feature>
<evidence type="ECO:0000256" key="1">
    <source>
        <dbReference type="SAM" id="MobiDB-lite"/>
    </source>
</evidence>
<feature type="compositionally biased region" description="Basic and acidic residues" evidence="1">
    <location>
        <begin position="624"/>
        <end position="637"/>
    </location>
</feature>
<keyword evidence="3" id="KW-1185">Reference proteome</keyword>
<reference evidence="2 3" key="1">
    <citation type="submission" date="2023-09" db="EMBL/GenBank/DDBJ databases">
        <title>Pangenome analysis of Batrachochytrium dendrobatidis and related Chytrids.</title>
        <authorList>
            <person name="Yacoub M.N."/>
            <person name="Stajich J.E."/>
            <person name="James T.Y."/>
        </authorList>
    </citation>
    <scope>NUCLEOTIDE SEQUENCE [LARGE SCALE GENOMIC DNA]</scope>
    <source>
        <strain evidence="2 3">JEL0888</strain>
    </source>
</reference>
<feature type="compositionally biased region" description="Acidic residues" evidence="1">
    <location>
        <begin position="644"/>
        <end position="659"/>
    </location>
</feature>
<dbReference type="EMBL" id="JADGIZ020000001">
    <property type="protein sequence ID" value="KAL2920067.1"/>
    <property type="molecule type" value="Genomic_DNA"/>
</dbReference>
<accession>A0ABR4NKM0</accession>
<gene>
    <name evidence="2" type="ORF">HK105_200133</name>
</gene>
<dbReference type="PANTHER" id="PTHR13060:SF0">
    <property type="entry name" value="PROTEIN ECDYSONELESS HOMOLOG"/>
    <property type="match status" value="1"/>
</dbReference>